<dbReference type="PROSITE" id="PS01124">
    <property type="entry name" value="HTH_ARAC_FAMILY_2"/>
    <property type="match status" value="1"/>
</dbReference>
<dbReference type="InterPro" id="IPR002818">
    <property type="entry name" value="DJ-1/PfpI"/>
</dbReference>
<dbReference type="InterPro" id="IPR029062">
    <property type="entry name" value="Class_I_gatase-like"/>
</dbReference>
<gene>
    <name evidence="4" type="ORF">GCM10011575_36170</name>
</gene>
<dbReference type="SUPFAM" id="SSF52317">
    <property type="entry name" value="Class I glutamine amidotransferase-like"/>
    <property type="match status" value="1"/>
</dbReference>
<dbReference type="GO" id="GO:0043565">
    <property type="term" value="F:sequence-specific DNA binding"/>
    <property type="evidence" value="ECO:0007669"/>
    <property type="project" value="InterPro"/>
</dbReference>
<dbReference type="Gene3D" id="1.10.10.60">
    <property type="entry name" value="Homeodomain-like"/>
    <property type="match status" value="2"/>
</dbReference>
<dbReference type="SMART" id="SM00342">
    <property type="entry name" value="HTH_ARAC"/>
    <property type="match status" value="1"/>
</dbReference>
<proteinExistence type="predicted"/>
<dbReference type="Proteomes" id="UP000613840">
    <property type="component" value="Unassembled WGS sequence"/>
</dbReference>
<dbReference type="AlphaFoldDB" id="A0A917SFZ8"/>
<protein>
    <submittedName>
        <fullName evidence="4">AraC family transcriptional regulator</fullName>
    </submittedName>
</protein>
<feature type="domain" description="HTH araC/xylS-type" evidence="3">
    <location>
        <begin position="232"/>
        <end position="330"/>
    </location>
</feature>
<dbReference type="InterPro" id="IPR009057">
    <property type="entry name" value="Homeodomain-like_sf"/>
</dbReference>
<dbReference type="CDD" id="cd03137">
    <property type="entry name" value="GATase1_AraC_1"/>
    <property type="match status" value="1"/>
</dbReference>
<evidence type="ECO:0000256" key="2">
    <source>
        <dbReference type="ARBA" id="ARBA00023163"/>
    </source>
</evidence>
<keyword evidence="2" id="KW-0804">Transcription</keyword>
<evidence type="ECO:0000256" key="1">
    <source>
        <dbReference type="ARBA" id="ARBA00023015"/>
    </source>
</evidence>
<keyword evidence="1" id="KW-0805">Transcription regulation</keyword>
<evidence type="ECO:0000313" key="4">
    <source>
        <dbReference type="EMBL" id="GGL74716.1"/>
    </source>
</evidence>
<dbReference type="InterPro" id="IPR052158">
    <property type="entry name" value="INH-QAR"/>
</dbReference>
<dbReference type="SUPFAM" id="SSF46689">
    <property type="entry name" value="Homeodomain-like"/>
    <property type="match status" value="2"/>
</dbReference>
<dbReference type="GO" id="GO:0003700">
    <property type="term" value="F:DNA-binding transcription factor activity"/>
    <property type="evidence" value="ECO:0007669"/>
    <property type="project" value="InterPro"/>
</dbReference>
<dbReference type="InterPro" id="IPR018060">
    <property type="entry name" value="HTH_AraC"/>
</dbReference>
<name>A0A917SFZ8_9ACTN</name>
<reference evidence="4" key="1">
    <citation type="journal article" date="2014" name="Int. J. Syst. Evol. Microbiol.">
        <title>Complete genome sequence of Corynebacterium casei LMG S-19264T (=DSM 44701T), isolated from a smear-ripened cheese.</title>
        <authorList>
            <consortium name="US DOE Joint Genome Institute (JGI-PGF)"/>
            <person name="Walter F."/>
            <person name="Albersmeier A."/>
            <person name="Kalinowski J."/>
            <person name="Ruckert C."/>
        </authorList>
    </citation>
    <scope>NUCLEOTIDE SEQUENCE</scope>
    <source>
        <strain evidence="4">CGMCC 4.7306</strain>
    </source>
</reference>
<dbReference type="Pfam" id="PF12833">
    <property type="entry name" value="HTH_18"/>
    <property type="match status" value="1"/>
</dbReference>
<dbReference type="Pfam" id="PF01965">
    <property type="entry name" value="DJ-1_PfpI"/>
    <property type="match status" value="1"/>
</dbReference>
<reference evidence="4" key="2">
    <citation type="submission" date="2020-09" db="EMBL/GenBank/DDBJ databases">
        <authorList>
            <person name="Sun Q."/>
            <person name="Zhou Y."/>
        </authorList>
    </citation>
    <scope>NUCLEOTIDE SEQUENCE</scope>
    <source>
        <strain evidence="4">CGMCC 4.7306</strain>
    </source>
</reference>
<dbReference type="PANTHER" id="PTHR43130:SF3">
    <property type="entry name" value="HTH-TYPE TRANSCRIPTIONAL REGULATOR RV1931C"/>
    <property type="match status" value="1"/>
</dbReference>
<evidence type="ECO:0000259" key="3">
    <source>
        <dbReference type="PROSITE" id="PS01124"/>
    </source>
</evidence>
<evidence type="ECO:0000313" key="5">
    <source>
        <dbReference type="Proteomes" id="UP000613840"/>
    </source>
</evidence>
<dbReference type="Gene3D" id="3.40.50.880">
    <property type="match status" value="1"/>
</dbReference>
<accession>A0A917SFZ8</accession>
<dbReference type="EMBL" id="BMMZ01000010">
    <property type="protein sequence ID" value="GGL74716.1"/>
    <property type="molecule type" value="Genomic_DNA"/>
</dbReference>
<comment type="caution">
    <text evidence="4">The sequence shown here is derived from an EMBL/GenBank/DDBJ whole genome shotgun (WGS) entry which is preliminary data.</text>
</comment>
<dbReference type="PANTHER" id="PTHR43130">
    <property type="entry name" value="ARAC-FAMILY TRANSCRIPTIONAL REGULATOR"/>
    <property type="match status" value="1"/>
</dbReference>
<organism evidence="4 5">
    <name type="scientific">Microlunatus endophyticus</name>
    <dbReference type="NCBI Taxonomy" id="1716077"/>
    <lineage>
        <taxon>Bacteria</taxon>
        <taxon>Bacillati</taxon>
        <taxon>Actinomycetota</taxon>
        <taxon>Actinomycetes</taxon>
        <taxon>Propionibacteriales</taxon>
        <taxon>Propionibacteriaceae</taxon>
        <taxon>Microlunatus</taxon>
    </lineage>
</organism>
<sequence>MCKNLAMSVSSLRHRAPHHVVVLAIPPVVGFDLTIPVQVLPSARGDNGERLYQVSVVTPTGEPAISTHGYAIAPSAPVEALRTADTLIIPGTRNSAIRTEGRLDEVTAAALAMVPADARRMSICTGAFAMAAAGWLDGRTVTTHWESADDLARLHPQVTVAPDALFIDDGDVLTSAGLAAGIDLCLHVLRADHGTAMANKAARYLVVPAWRDGGQSQFIEAPLPDVTRGGTAGVRAWLLERLDRPVSLAEMAAYGSMSVRTFTRRFRDETGQTPGEWLIRQRVNRAAELLETTELPIDRVAEQSGLGSAASLRQHFKITYGLAPLAYRKAFAGEPARN</sequence>
<keyword evidence="5" id="KW-1185">Reference proteome</keyword>